<dbReference type="GO" id="GO:0007165">
    <property type="term" value="P:signal transduction"/>
    <property type="evidence" value="ECO:0007669"/>
    <property type="project" value="UniProtKB-KW"/>
</dbReference>
<keyword evidence="4" id="KW-1133">Transmembrane helix</keyword>
<dbReference type="InterPro" id="IPR011644">
    <property type="entry name" value="Heme_NO-bd"/>
</dbReference>
<dbReference type="InterPro" id="IPR024096">
    <property type="entry name" value="NO_sig/Golgi_transp_ligand-bd"/>
</dbReference>
<keyword evidence="4" id="KW-0812">Transmembrane</keyword>
<gene>
    <name evidence="6" type="ORF">SAMN02744040_02055</name>
</gene>
<evidence type="ECO:0000256" key="4">
    <source>
        <dbReference type="SAM" id="Phobius"/>
    </source>
</evidence>
<accession>A0A1M5T708</accession>
<evidence type="ECO:0000313" key="7">
    <source>
        <dbReference type="Proteomes" id="UP000242520"/>
    </source>
</evidence>
<dbReference type="SUPFAM" id="SSF58104">
    <property type="entry name" value="Methyl-accepting chemotaxis protein (MCP) signaling domain"/>
    <property type="match status" value="1"/>
</dbReference>
<dbReference type="PANTHER" id="PTHR32089:SF112">
    <property type="entry name" value="LYSOZYME-LIKE PROTEIN-RELATED"/>
    <property type="match status" value="1"/>
</dbReference>
<dbReference type="SMART" id="SM00283">
    <property type="entry name" value="MA"/>
    <property type="match status" value="1"/>
</dbReference>
<evidence type="ECO:0000256" key="1">
    <source>
        <dbReference type="ARBA" id="ARBA00023224"/>
    </source>
</evidence>
<dbReference type="AlphaFoldDB" id="A0A1M5T708"/>
<evidence type="ECO:0000256" key="2">
    <source>
        <dbReference type="PROSITE-ProRule" id="PRU00284"/>
    </source>
</evidence>
<keyword evidence="1 2" id="KW-0807">Transducer</keyword>
<feature type="transmembrane region" description="Helical" evidence="4">
    <location>
        <begin position="224"/>
        <end position="241"/>
    </location>
</feature>
<proteinExistence type="predicted"/>
<dbReference type="OrthoDB" id="1660488at2"/>
<dbReference type="Proteomes" id="UP000242520">
    <property type="component" value="Unassembled WGS sequence"/>
</dbReference>
<dbReference type="PROSITE" id="PS50111">
    <property type="entry name" value="CHEMOTAXIS_TRANSDUC_2"/>
    <property type="match status" value="1"/>
</dbReference>
<keyword evidence="4" id="KW-0472">Membrane</keyword>
<dbReference type="EMBL" id="FQXH01000028">
    <property type="protein sequence ID" value="SHH46492.1"/>
    <property type="molecule type" value="Genomic_DNA"/>
</dbReference>
<keyword evidence="3" id="KW-0175">Coiled coil</keyword>
<dbReference type="PANTHER" id="PTHR32089">
    <property type="entry name" value="METHYL-ACCEPTING CHEMOTAXIS PROTEIN MCPB"/>
    <property type="match status" value="1"/>
</dbReference>
<feature type="transmembrane region" description="Helical" evidence="4">
    <location>
        <begin position="198"/>
        <end position="218"/>
    </location>
</feature>
<dbReference type="SUPFAM" id="SSF111126">
    <property type="entry name" value="Ligand-binding domain in the NO signalling and Golgi transport"/>
    <property type="match status" value="1"/>
</dbReference>
<evidence type="ECO:0000259" key="5">
    <source>
        <dbReference type="PROSITE" id="PS50111"/>
    </source>
</evidence>
<protein>
    <submittedName>
        <fullName evidence="6">Methyl-accepting chemotaxis protein</fullName>
    </submittedName>
</protein>
<dbReference type="InterPro" id="IPR038158">
    <property type="entry name" value="H-NOX_domain_sf"/>
</dbReference>
<feature type="domain" description="Methyl-accepting transducer" evidence="5">
    <location>
        <begin position="313"/>
        <end position="570"/>
    </location>
</feature>
<sequence length="599" mass="68089">MKGTVVSTWLKTCRKIYNDEVVNKAMESCGLSRDKTFSPIEDVEDSLVNNIISNIAKEINADLSEVWKSIGVDNIITFTNDYPAFFKHESLYQFLKSMNDVHTIVVKKIPGSRPPLLDLKPISKREAIFEYSSKRGMFDYFLGLIEGAAKYYNENIKVEELEKNSSQLKIKITFEKEIYNKKVFKLNKIMSFGFIKDIHVKTSILAILIFVVFSLPINFLSKEWMYYFSPVIAFLSFLISSKMINRPMNTILEELKNIKSHNYIEVGDLISNDIYEEIYNTLNEYKDIIRKDFVGFKGLTDEMNTFSDNLNTIANKMDYTSEEISNVVEQVATAAITQAEETENAVNLLNDNINGIKNIAKMEDENKQELENSVSKIEQSYTHVKATTDKLNDILKSFEKIKENSVNLQNKAKNITDVVSIVSSIAYQTNLLALNASIEAARAGEQGRGFAVVADEVRKLAEQSQDAVSSINDNLLEFIGEIDNLVSDVAMEFKVLEEENYRLNEAVSESSVANETIKEVANKMIKTAEYLQKETDSISSIFENMESLAAIAQENSASSEEVSSSVTTYTEEIKNLTRSITEFKKIIENFREDIDIYRI</sequence>
<reference evidence="7" key="1">
    <citation type="submission" date="2016-11" db="EMBL/GenBank/DDBJ databases">
        <authorList>
            <person name="Varghese N."/>
            <person name="Submissions S."/>
        </authorList>
    </citation>
    <scope>NUCLEOTIDE SEQUENCE [LARGE SCALE GENOMIC DNA]</scope>
    <source>
        <strain evidence="7">DSM 15285</strain>
    </source>
</reference>
<dbReference type="Gene3D" id="1.10.287.950">
    <property type="entry name" value="Methyl-accepting chemotaxis protein"/>
    <property type="match status" value="1"/>
</dbReference>
<dbReference type="Pfam" id="PF00015">
    <property type="entry name" value="MCPsignal"/>
    <property type="match status" value="1"/>
</dbReference>
<dbReference type="GO" id="GO:0016020">
    <property type="term" value="C:membrane"/>
    <property type="evidence" value="ECO:0007669"/>
    <property type="project" value="InterPro"/>
</dbReference>
<dbReference type="Pfam" id="PF07700">
    <property type="entry name" value="HNOB"/>
    <property type="match status" value="1"/>
</dbReference>
<feature type="coiled-coil region" evidence="3">
    <location>
        <begin position="339"/>
        <end position="380"/>
    </location>
</feature>
<evidence type="ECO:0000256" key="3">
    <source>
        <dbReference type="SAM" id="Coils"/>
    </source>
</evidence>
<dbReference type="RefSeq" id="WP_072726110.1">
    <property type="nucleotide sequence ID" value="NZ_FQXH01000028.1"/>
</dbReference>
<keyword evidence="7" id="KW-1185">Reference proteome</keyword>
<dbReference type="STRING" id="1123350.SAMN02744040_02055"/>
<dbReference type="Gene3D" id="3.90.1520.10">
    <property type="entry name" value="H-NOX domain"/>
    <property type="match status" value="1"/>
</dbReference>
<dbReference type="InterPro" id="IPR004089">
    <property type="entry name" value="MCPsignal_dom"/>
</dbReference>
<name>A0A1M5T708_9FIRM</name>
<evidence type="ECO:0000313" key="6">
    <source>
        <dbReference type="EMBL" id="SHH46492.1"/>
    </source>
</evidence>
<organism evidence="6 7">
    <name type="scientific">Tepidibacter thalassicus DSM 15285</name>
    <dbReference type="NCBI Taxonomy" id="1123350"/>
    <lineage>
        <taxon>Bacteria</taxon>
        <taxon>Bacillati</taxon>
        <taxon>Bacillota</taxon>
        <taxon>Clostridia</taxon>
        <taxon>Peptostreptococcales</taxon>
        <taxon>Peptostreptococcaceae</taxon>
        <taxon>Tepidibacter</taxon>
    </lineage>
</organism>
<dbReference type="GO" id="GO:0020037">
    <property type="term" value="F:heme binding"/>
    <property type="evidence" value="ECO:0007669"/>
    <property type="project" value="InterPro"/>
</dbReference>